<organism evidence="1 2">
    <name type="scientific">Diphasiastrum complanatum</name>
    <name type="common">Issler's clubmoss</name>
    <name type="synonym">Lycopodium complanatum</name>
    <dbReference type="NCBI Taxonomy" id="34168"/>
    <lineage>
        <taxon>Eukaryota</taxon>
        <taxon>Viridiplantae</taxon>
        <taxon>Streptophyta</taxon>
        <taxon>Embryophyta</taxon>
        <taxon>Tracheophyta</taxon>
        <taxon>Lycopodiopsida</taxon>
        <taxon>Lycopodiales</taxon>
        <taxon>Lycopodiaceae</taxon>
        <taxon>Lycopodioideae</taxon>
        <taxon>Diphasiastrum</taxon>
    </lineage>
</organism>
<evidence type="ECO:0000313" key="1">
    <source>
        <dbReference type="EMBL" id="KAJ7526664.1"/>
    </source>
</evidence>
<dbReference type="Proteomes" id="UP001162992">
    <property type="component" value="Chromosome 16"/>
</dbReference>
<reference evidence="2" key="1">
    <citation type="journal article" date="2024" name="Proc. Natl. Acad. Sci. U.S.A.">
        <title>Extraordinary preservation of gene collinearity over three hundred million years revealed in homosporous lycophytes.</title>
        <authorList>
            <person name="Li C."/>
            <person name="Wickell D."/>
            <person name="Kuo L.Y."/>
            <person name="Chen X."/>
            <person name="Nie B."/>
            <person name="Liao X."/>
            <person name="Peng D."/>
            <person name="Ji J."/>
            <person name="Jenkins J."/>
            <person name="Williams M."/>
            <person name="Shu S."/>
            <person name="Plott C."/>
            <person name="Barry K."/>
            <person name="Rajasekar S."/>
            <person name="Grimwood J."/>
            <person name="Han X."/>
            <person name="Sun S."/>
            <person name="Hou Z."/>
            <person name="He W."/>
            <person name="Dai G."/>
            <person name="Sun C."/>
            <person name="Schmutz J."/>
            <person name="Leebens-Mack J.H."/>
            <person name="Li F.W."/>
            <person name="Wang L."/>
        </authorList>
    </citation>
    <scope>NUCLEOTIDE SEQUENCE [LARGE SCALE GENOMIC DNA]</scope>
    <source>
        <strain evidence="2">cv. PW_Plant_1</strain>
    </source>
</reference>
<sequence length="449" mass="49045">MCSSRLSGHVVQCVALELIIMAVFCGFLASAAARPTGIGFVLSSQFQAAAQNDTPKLAPVVLVPGTGGNQVYARLTNAYKPGSVLCWSWGDSSFFRLWLSVLQIVPPFTQCFAERMKLEYNADTKRFQNAEGVETKVPYFGSTESMEYLDPALKSVSGYFANLVSGLKSKGYIVGKTLYGAPYDFRYAPGPYAADVAIKYAENLKNLIETASGSNEDRSVVVLAHSLGVLWVHYVIHQQPIEWRQKYISRFITVSGPWGGSVQALLTMASGNAEGVPLIDPLTLRAEQRSSETNLWLLPVMEVFNSSVLVTTPSRNYTAYDYEDLFHDIGYPEGFGYYKSRIPLLTSSLTAPLIPVTVIFGQGVKTAETLNYKCCGFDHQPDIGYGDGDGTVPLLSLQAISSKWAAVEGQITREIRLLNKSHLTLVTDPDAVEVIVGEVLKECSGVLPL</sequence>
<gene>
    <name evidence="1" type="ORF">O6H91_16G017800</name>
</gene>
<protein>
    <submittedName>
        <fullName evidence="1">Uncharacterized protein</fullName>
    </submittedName>
</protein>
<dbReference type="EMBL" id="CM055107">
    <property type="protein sequence ID" value="KAJ7526664.1"/>
    <property type="molecule type" value="Genomic_DNA"/>
</dbReference>
<comment type="caution">
    <text evidence="1">The sequence shown here is derived from an EMBL/GenBank/DDBJ whole genome shotgun (WGS) entry which is preliminary data.</text>
</comment>
<accession>A0ACC2BA76</accession>
<evidence type="ECO:0000313" key="2">
    <source>
        <dbReference type="Proteomes" id="UP001162992"/>
    </source>
</evidence>
<keyword evidence="2" id="KW-1185">Reference proteome</keyword>
<name>A0ACC2BA76_DIPCM</name>
<proteinExistence type="predicted"/>